<sequence>WKIERRRSSDTCDTSVLEDAFARQQRLRDMQSYVKQMEESGRQRRRYYRGRAVENSHLEREEEYHRFG</sequence>
<evidence type="ECO:0000313" key="2">
    <source>
        <dbReference type="Proteomes" id="UP001642464"/>
    </source>
</evidence>
<organism evidence="1 2">
    <name type="scientific">Durusdinium trenchii</name>
    <dbReference type="NCBI Taxonomy" id="1381693"/>
    <lineage>
        <taxon>Eukaryota</taxon>
        <taxon>Sar</taxon>
        <taxon>Alveolata</taxon>
        <taxon>Dinophyceae</taxon>
        <taxon>Suessiales</taxon>
        <taxon>Symbiodiniaceae</taxon>
        <taxon>Durusdinium</taxon>
    </lineage>
</organism>
<keyword evidence="2" id="KW-1185">Reference proteome</keyword>
<dbReference type="EMBL" id="CAXAMM010014658">
    <property type="protein sequence ID" value="CAK9034330.1"/>
    <property type="molecule type" value="Genomic_DNA"/>
</dbReference>
<proteinExistence type="predicted"/>
<name>A0ABP0L5A4_9DINO</name>
<protein>
    <submittedName>
        <fullName evidence="1">Uncharacterized protein</fullName>
    </submittedName>
</protein>
<feature type="non-terminal residue" evidence="1">
    <location>
        <position position="1"/>
    </location>
</feature>
<comment type="caution">
    <text evidence="1">The sequence shown here is derived from an EMBL/GenBank/DDBJ whole genome shotgun (WGS) entry which is preliminary data.</text>
</comment>
<evidence type="ECO:0000313" key="1">
    <source>
        <dbReference type="EMBL" id="CAK9034330.1"/>
    </source>
</evidence>
<feature type="non-terminal residue" evidence="1">
    <location>
        <position position="68"/>
    </location>
</feature>
<gene>
    <name evidence="1" type="ORF">SCF082_LOCUS20815</name>
</gene>
<dbReference type="Proteomes" id="UP001642464">
    <property type="component" value="Unassembled WGS sequence"/>
</dbReference>
<reference evidence="1 2" key="1">
    <citation type="submission" date="2024-02" db="EMBL/GenBank/DDBJ databases">
        <authorList>
            <person name="Chen Y."/>
            <person name="Shah S."/>
            <person name="Dougan E. K."/>
            <person name="Thang M."/>
            <person name="Chan C."/>
        </authorList>
    </citation>
    <scope>NUCLEOTIDE SEQUENCE [LARGE SCALE GENOMIC DNA]</scope>
</reference>
<accession>A0ABP0L5A4</accession>